<feature type="repeat" description="TPR" evidence="1">
    <location>
        <begin position="597"/>
        <end position="630"/>
    </location>
</feature>
<dbReference type="PANTHER" id="PTHR44102">
    <property type="entry name" value="PROTEIN NPG1"/>
    <property type="match status" value="1"/>
</dbReference>
<dbReference type="Gramene" id="RZC44379">
    <property type="protein sequence ID" value="RZC44379"/>
    <property type="gene ID" value="C5167_037325"/>
</dbReference>
<dbReference type="InterPro" id="IPR019734">
    <property type="entry name" value="TPR_rpt"/>
</dbReference>
<dbReference type="PANTHER" id="PTHR44102:SF4">
    <property type="entry name" value="PROTEIN NPGR1"/>
    <property type="match status" value="1"/>
</dbReference>
<evidence type="ECO:0000256" key="1">
    <source>
        <dbReference type="PROSITE-ProRule" id="PRU00339"/>
    </source>
</evidence>
<dbReference type="Pfam" id="PF13432">
    <property type="entry name" value="TPR_16"/>
    <property type="match status" value="1"/>
</dbReference>
<dbReference type="Gene3D" id="1.25.40.10">
    <property type="entry name" value="Tetratricopeptide repeat domain"/>
    <property type="match status" value="3"/>
</dbReference>
<dbReference type="PROSITE" id="PS50005">
    <property type="entry name" value="TPR"/>
    <property type="match status" value="2"/>
</dbReference>
<dbReference type="EMBL" id="CM010715">
    <property type="protein sequence ID" value="RZC44379.1"/>
    <property type="molecule type" value="Genomic_DNA"/>
</dbReference>
<protein>
    <submittedName>
        <fullName evidence="2">Uncharacterized protein</fullName>
    </submittedName>
</protein>
<accession>A0A4Y7IAF0</accession>
<dbReference type="InterPro" id="IPR043376">
    <property type="entry name" value="NPG1-like"/>
</dbReference>
<dbReference type="STRING" id="3469.A0A4Y7IAF0"/>
<feature type="repeat" description="TPR" evidence="1">
    <location>
        <begin position="667"/>
        <end position="700"/>
    </location>
</feature>
<sequence>MLCACSGEQFKFDEVPQSPESLATRDFSASGLSSRAGDWESKFEESQVDDVESTLKEALSLNYEEARALLGRLEFQRGNFDAALQVFQGINTRSITPKMSEAIAGRPRRKKGRSKSENFQVGLMSMHSVSLLLEAILLKAKSLEALGCSKDAAKECRIILDTVESALPDGMIEGIAEDCKLQDVFHKALELLPKIWKQAGFLDEAIIAYRRALTKPWNLDPQKKADIQKDLAVILLHGGVEASLPHHLQMWGPTTPKNNLEEALLLLFILMSKMACQEIVWDPEVMDHLAFAISISGKLEFLADHFEQVLPGVYSRSERWYFLSLCYTAAGQDEVALNLLKKVLGPSESRNEPHLPSLMLGAKLCGQNPKHATLGLDFARRAIEATNHKNEHLMWRVHQLLGVCYGVSARVCLSDSERFFLQNESLKSLSEAAMIESEDPEIMFNIGLENAVQRNLNAALESAKRYSDAIGGSSVRGWKLLALVISAEQRFEDAETLVDLALDDCGRRDQLELLRLKAVLQVAQEQPRLAISTYRSLLGLIQAQKNLQTNNFHQVMADANLEVEAWQDLANIYTKHESWPNAEICANKSKSIKYYSPKSWHATGMLFEAQSLYKDALVAFSLSLSIDPDYVPSMISTASVLRKLGKKSLPIAKSFLMNALRLEPTNHEAWLTLGHVSKMEGSLDQAADFFQAAHELQQSAPAQNYV</sequence>
<keyword evidence="1" id="KW-0802">TPR repeat</keyword>
<organism evidence="2 3">
    <name type="scientific">Papaver somniferum</name>
    <name type="common">Opium poppy</name>
    <dbReference type="NCBI Taxonomy" id="3469"/>
    <lineage>
        <taxon>Eukaryota</taxon>
        <taxon>Viridiplantae</taxon>
        <taxon>Streptophyta</taxon>
        <taxon>Embryophyta</taxon>
        <taxon>Tracheophyta</taxon>
        <taxon>Spermatophyta</taxon>
        <taxon>Magnoliopsida</taxon>
        <taxon>Ranunculales</taxon>
        <taxon>Papaveraceae</taxon>
        <taxon>Papaveroideae</taxon>
        <taxon>Papaver</taxon>
    </lineage>
</organism>
<dbReference type="OrthoDB" id="29013at2759"/>
<reference evidence="2 3" key="1">
    <citation type="journal article" date="2018" name="Science">
        <title>The opium poppy genome and morphinan production.</title>
        <authorList>
            <person name="Guo L."/>
            <person name="Winzer T."/>
            <person name="Yang X."/>
            <person name="Li Y."/>
            <person name="Ning Z."/>
            <person name="He Z."/>
            <person name="Teodor R."/>
            <person name="Lu Y."/>
            <person name="Bowser T.A."/>
            <person name="Graham I.A."/>
            <person name="Ye K."/>
        </authorList>
    </citation>
    <scope>NUCLEOTIDE SEQUENCE [LARGE SCALE GENOMIC DNA]</scope>
    <source>
        <strain evidence="3">cv. HN1</strain>
        <tissue evidence="2">Leaves</tissue>
    </source>
</reference>
<gene>
    <name evidence="2" type="ORF">C5167_037325</name>
</gene>
<dbReference type="SMART" id="SM00028">
    <property type="entry name" value="TPR"/>
    <property type="match status" value="3"/>
</dbReference>
<name>A0A4Y7IAF0_PAPSO</name>
<dbReference type="OMA" id="EYYLACQ"/>
<evidence type="ECO:0000313" key="2">
    <source>
        <dbReference type="EMBL" id="RZC44379.1"/>
    </source>
</evidence>
<keyword evidence="3" id="KW-1185">Reference proteome</keyword>
<dbReference type="AlphaFoldDB" id="A0A4Y7IAF0"/>
<proteinExistence type="predicted"/>
<evidence type="ECO:0000313" key="3">
    <source>
        <dbReference type="Proteomes" id="UP000316621"/>
    </source>
</evidence>
<dbReference type="SUPFAM" id="SSF48452">
    <property type="entry name" value="TPR-like"/>
    <property type="match status" value="2"/>
</dbReference>
<dbReference type="InterPro" id="IPR011990">
    <property type="entry name" value="TPR-like_helical_dom_sf"/>
</dbReference>
<dbReference type="Proteomes" id="UP000316621">
    <property type="component" value="Chromosome 1"/>
</dbReference>